<gene>
    <name evidence="1" type="ORF">ETSY1_09930</name>
</gene>
<comment type="caution">
    <text evidence="1">The sequence shown here is derived from an EMBL/GenBank/DDBJ whole genome shotgun (WGS) entry which is preliminary data.</text>
</comment>
<dbReference type="HOGENOM" id="CLU_803355_0_0_7"/>
<dbReference type="EMBL" id="AZHW01000304">
    <property type="protein sequence ID" value="ETX00781.1"/>
    <property type="molecule type" value="Genomic_DNA"/>
</dbReference>
<protein>
    <submittedName>
        <fullName evidence="1">Uncharacterized protein</fullName>
    </submittedName>
</protein>
<keyword evidence="2" id="KW-1185">Reference proteome</keyword>
<accession>W4LSV7</accession>
<dbReference type="Proteomes" id="UP000019141">
    <property type="component" value="Unassembled WGS sequence"/>
</dbReference>
<proteinExistence type="predicted"/>
<reference evidence="1 2" key="1">
    <citation type="journal article" date="2014" name="Nature">
        <title>An environmental bacterial taxon with a large and distinct metabolic repertoire.</title>
        <authorList>
            <person name="Wilson M.C."/>
            <person name="Mori T."/>
            <person name="Ruckert C."/>
            <person name="Uria A.R."/>
            <person name="Helf M.J."/>
            <person name="Takada K."/>
            <person name="Gernert C."/>
            <person name="Steffens U.A."/>
            <person name="Heycke N."/>
            <person name="Schmitt S."/>
            <person name="Rinke C."/>
            <person name="Helfrich E.J."/>
            <person name="Brachmann A.O."/>
            <person name="Gurgui C."/>
            <person name="Wakimoto T."/>
            <person name="Kracht M."/>
            <person name="Crusemann M."/>
            <person name="Hentschel U."/>
            <person name="Abe I."/>
            <person name="Matsunaga S."/>
            <person name="Kalinowski J."/>
            <person name="Takeyama H."/>
            <person name="Piel J."/>
        </authorList>
    </citation>
    <scope>NUCLEOTIDE SEQUENCE [LARGE SCALE GENOMIC DNA]</scope>
    <source>
        <strain evidence="2">TSY1</strain>
    </source>
</reference>
<name>W4LSV7_ENTF1</name>
<evidence type="ECO:0000313" key="2">
    <source>
        <dbReference type="Proteomes" id="UP000019141"/>
    </source>
</evidence>
<evidence type="ECO:0000313" key="1">
    <source>
        <dbReference type="EMBL" id="ETX00781.1"/>
    </source>
</evidence>
<dbReference type="AlphaFoldDB" id="W4LSV7"/>
<sequence length="345" mass="38859">MYLLAQVLHKYDLSLDDERVTPENLDTLLDALQDHPLSIELVGPHLKAQRPEQIVADFHMLLEQFRGDAEVERNRSLLASLRFSTSRLSEQAQAALPWLGMFRGGVFEQVLLSVSEMEPGEWDGVRAELQATALVRVEPDIQIGDRPYLRFHPTLPNGIVASSMLSPSGAEGVEDRHCRPDSEEARQRFIEVYGALSRAIGHALRGSNARGGMEVLRREEANVRRAMRWAVQADQFDVTAAMGGTFGDYLERSARLRERDQWSAWLAEAATQVSFSSAAAMAETERAWSLFTQGHAAEAVERLEALIDRLRHTDTFDPAFQLARSRGYLGRVYYHTGVQRRQLQS</sequence>
<organism evidence="1 2">
    <name type="scientific">Entotheonella factor</name>
    <dbReference type="NCBI Taxonomy" id="1429438"/>
    <lineage>
        <taxon>Bacteria</taxon>
        <taxon>Pseudomonadati</taxon>
        <taxon>Nitrospinota/Tectimicrobiota group</taxon>
        <taxon>Candidatus Tectimicrobiota</taxon>
        <taxon>Candidatus Entotheonellia</taxon>
        <taxon>Candidatus Entotheonellales</taxon>
        <taxon>Candidatus Entotheonellaceae</taxon>
        <taxon>Candidatus Entotheonella</taxon>
    </lineage>
</organism>